<evidence type="ECO:0000313" key="7">
    <source>
        <dbReference type="EMBL" id="QIB92593.1"/>
    </source>
</evidence>
<dbReference type="InterPro" id="IPR013126">
    <property type="entry name" value="Hsp_70_fam"/>
</dbReference>
<evidence type="ECO:0000313" key="8">
    <source>
        <dbReference type="Proteomes" id="UP000300067"/>
    </source>
</evidence>
<dbReference type="SUPFAM" id="SSF100920">
    <property type="entry name" value="Heat shock protein 70kD (HSP70), peptide-binding domain"/>
    <property type="match status" value="1"/>
</dbReference>
<evidence type="ECO:0000256" key="5">
    <source>
        <dbReference type="RuleBase" id="RU003322"/>
    </source>
</evidence>
<dbReference type="CDD" id="cd10234">
    <property type="entry name" value="ASKHA_NBD_HSP70_DnaK-like"/>
    <property type="match status" value="1"/>
</dbReference>
<dbReference type="PROSITE" id="PS00329">
    <property type="entry name" value="HSP70_2"/>
    <property type="match status" value="1"/>
</dbReference>
<dbReference type="PANTHER" id="PTHR19375">
    <property type="entry name" value="HEAT SHOCK PROTEIN 70KDA"/>
    <property type="match status" value="1"/>
</dbReference>
<dbReference type="EMBL" id="CP042908">
    <property type="protein sequence ID" value="QIB92593.1"/>
    <property type="molecule type" value="Genomic_DNA"/>
</dbReference>
<dbReference type="EMBL" id="CP029709">
    <property type="protein sequence ID" value="QCR16865.1"/>
    <property type="molecule type" value="Genomic_DNA"/>
</dbReference>
<name>A0A4P8R7G7_METMZ</name>
<accession>A0A4P8R7G7</accession>
<dbReference type="PROSITE" id="PS01036">
    <property type="entry name" value="HSP70_3"/>
    <property type="match status" value="1"/>
</dbReference>
<evidence type="ECO:0000256" key="2">
    <source>
        <dbReference type="ARBA" id="ARBA00022741"/>
    </source>
</evidence>
<dbReference type="InterPro" id="IPR029047">
    <property type="entry name" value="HSP70_peptide-bd_sf"/>
</dbReference>
<dbReference type="AlphaFoldDB" id="A0A4P8R7G7"/>
<dbReference type="GO" id="GO:0005524">
    <property type="term" value="F:ATP binding"/>
    <property type="evidence" value="ECO:0007669"/>
    <property type="project" value="UniProtKB-KW"/>
</dbReference>
<dbReference type="NCBIfam" id="NF001413">
    <property type="entry name" value="PRK00290.1"/>
    <property type="match status" value="1"/>
</dbReference>
<dbReference type="Proteomes" id="UP000300067">
    <property type="component" value="Chromosome"/>
</dbReference>
<organism evidence="6 8">
    <name type="scientific">Methanosarcina mazei</name>
    <name type="common">Methanosarcina frisia</name>
    <dbReference type="NCBI Taxonomy" id="2209"/>
    <lineage>
        <taxon>Archaea</taxon>
        <taxon>Methanobacteriati</taxon>
        <taxon>Methanobacteriota</taxon>
        <taxon>Stenosarchaea group</taxon>
        <taxon>Methanomicrobia</taxon>
        <taxon>Methanosarcinales</taxon>
        <taxon>Methanosarcinaceae</taxon>
        <taxon>Methanosarcina</taxon>
    </lineage>
</organism>
<evidence type="ECO:0000256" key="4">
    <source>
        <dbReference type="ARBA" id="ARBA00023186"/>
    </source>
</evidence>
<dbReference type="GO" id="GO:0140662">
    <property type="term" value="F:ATP-dependent protein folding chaperone"/>
    <property type="evidence" value="ECO:0007669"/>
    <property type="project" value="InterPro"/>
</dbReference>
<dbReference type="Gene3D" id="2.60.34.10">
    <property type="entry name" value="Substrate Binding Domain Of DNAk, Chain A, domain 1"/>
    <property type="match status" value="1"/>
</dbReference>
<evidence type="ECO:0000313" key="9">
    <source>
        <dbReference type="Proteomes" id="UP000467371"/>
    </source>
</evidence>
<evidence type="ECO:0000256" key="1">
    <source>
        <dbReference type="ARBA" id="ARBA00007381"/>
    </source>
</evidence>
<evidence type="ECO:0000313" key="6">
    <source>
        <dbReference type="EMBL" id="QCR16865.1"/>
    </source>
</evidence>
<sequence>MSSRHYKNLGGAPTANIRGKVLGIDLGTTNSCMAIIELGEPKVITNSEGKRLTPSVVGFSKKNELLVGDLAKRQMVSNPENTVHSIKRHMGKPDYRVTLNNEKFTPHGISAKILQKLKHDAEKYLGDAVEKAVITVPAYFNDSQRFATKKAGELAGLEVLRVINEPTAAALAYGLRDGINNRKIMVYDFGGGTFDVSILKIKDGIFEVLATSGDTELGGDDFDMRIVEHLLARFQEAEGKNLSDIPQAMQRIREAAERCKIDLSTLETANVNLPYIFENKNLDIDITREQFNKMTEDFVKKTISIIEKTLQDARLSPSEIDEVIFVGGSTRIPAVVKAVEGFMGKKALQNINPDEVVAMGASVQAGILGNDYLKSPREEVDSGNLVLLDVTSLTLGFETVGDLMAPIIPKNTTIPTRNSKTFTTHYDNQRVVRGKILQGEERAASKNVTLGTLVLDNIPPSPKGIPRIEVTFDIDANGIINATAKDLGTGIMRSVTIERPQGLND</sequence>
<proteinExistence type="inferred from homology"/>
<dbReference type="Gene3D" id="3.30.420.40">
    <property type="match status" value="2"/>
</dbReference>
<keyword evidence="3 5" id="KW-0067">ATP-binding</keyword>
<dbReference type="FunFam" id="3.90.640.10:FF:000003">
    <property type="entry name" value="Molecular chaperone DnaK"/>
    <property type="match status" value="1"/>
</dbReference>
<reference evidence="6 8" key="1">
    <citation type="submission" date="2018-05" db="EMBL/GenBank/DDBJ databases">
        <title>Methanosarcina gilichinskyana sp. nov., a novel methanogenic archaeon isolated from Holocene permafrost, North East Russia.</title>
        <authorList>
            <person name="Oshurkova V."/>
            <person name="Meer M."/>
            <person name="Bochkareva O."/>
            <person name="Shcherbakova V."/>
        </authorList>
    </citation>
    <scope>NUCLEOTIDE SEQUENCE [LARGE SCALE GENOMIC DNA]</scope>
    <source>
        <strain evidence="6 8">JL01</strain>
    </source>
</reference>
<gene>
    <name evidence="7" type="primary">dnaK</name>
    <name evidence="6" type="ORF">DKM28_13375</name>
    <name evidence="7" type="ORF">FQU78_17555</name>
</gene>
<dbReference type="OrthoDB" id="9944at2157"/>
<evidence type="ECO:0000256" key="3">
    <source>
        <dbReference type="ARBA" id="ARBA00022840"/>
    </source>
</evidence>
<keyword evidence="2 5" id="KW-0547">Nucleotide-binding</keyword>
<dbReference type="InterPro" id="IPR043129">
    <property type="entry name" value="ATPase_NBD"/>
</dbReference>
<dbReference type="FunFam" id="3.30.420.40:FF:000071">
    <property type="entry name" value="Molecular chaperone DnaK"/>
    <property type="match status" value="1"/>
</dbReference>
<protein>
    <submittedName>
        <fullName evidence="6">Molecular chaperone DnaK</fullName>
    </submittedName>
</protein>
<keyword evidence="4" id="KW-0143">Chaperone</keyword>
<dbReference type="PROSITE" id="PS00297">
    <property type="entry name" value="HSP70_1"/>
    <property type="match status" value="1"/>
</dbReference>
<comment type="similarity">
    <text evidence="1 5">Belongs to the heat shock protein 70 family.</text>
</comment>
<dbReference type="Proteomes" id="UP000467371">
    <property type="component" value="Chromosome"/>
</dbReference>
<dbReference type="SUPFAM" id="SSF53067">
    <property type="entry name" value="Actin-like ATPase domain"/>
    <property type="match status" value="2"/>
</dbReference>
<dbReference type="InterPro" id="IPR018181">
    <property type="entry name" value="Heat_shock_70_CS"/>
</dbReference>
<dbReference type="PRINTS" id="PR00301">
    <property type="entry name" value="HEATSHOCK70"/>
</dbReference>
<reference evidence="7 9" key="2">
    <citation type="journal article" date="2020" name="Environ. Microbiol. Rep.">
        <title>Redox cycling of Fe(II) and Fe(III) in magnetite accelerates aceticlastic methanogenesis by Methanosarcina mazei.</title>
        <authorList>
            <person name="Wang H."/>
            <person name="Byrne J.M."/>
            <person name="Liu P."/>
            <person name="Liu J."/>
            <person name="Dong X."/>
            <person name="Lu Y."/>
        </authorList>
    </citation>
    <scope>NUCLEOTIDE SEQUENCE [LARGE SCALE GENOMIC DNA]</scope>
    <source>
        <strain evidence="9">zm-15</strain>
        <strain evidence="7">Zm-15</strain>
    </source>
</reference>
<dbReference type="Pfam" id="PF00012">
    <property type="entry name" value="HSP70"/>
    <property type="match status" value="1"/>
</dbReference>
<dbReference type="Gene3D" id="3.90.640.10">
    <property type="entry name" value="Actin, Chain A, domain 4"/>
    <property type="match status" value="1"/>
</dbReference>